<sequence length="219" mass="25442">MKTKELNKGEIIITSQDLHKPIYEFFKRILDVICSVVALIVLSPAFLVTALAVRSDGGPAFYKQTRVGKNNTHFEMYKFRSMCKNAENLQDDLMKYNEMDGPVFKIKGDPRITKVGKFIRKYSIDELPQLLNIVKGDMSIVGPRPPLVREVEQYNSYQMQRLLVTPGLTCFWQAYGRSDLSFDDWMDMDMKYIKRRNIFLDIKLIVKTVFAVIFKRGAY</sequence>
<organism evidence="4 5">
    <name type="scientific">Hominilimicola fabiformis</name>
    <dbReference type="NCBI Taxonomy" id="2885356"/>
    <lineage>
        <taxon>Bacteria</taxon>
        <taxon>Bacillati</taxon>
        <taxon>Bacillota</taxon>
        <taxon>Clostridia</taxon>
        <taxon>Eubacteriales</taxon>
        <taxon>Oscillospiraceae</taxon>
        <taxon>Hominilimicola</taxon>
    </lineage>
</organism>
<feature type="transmembrane region" description="Helical" evidence="2">
    <location>
        <begin position="29"/>
        <end position="53"/>
    </location>
</feature>
<evidence type="ECO:0000256" key="1">
    <source>
        <dbReference type="ARBA" id="ARBA00006464"/>
    </source>
</evidence>
<keyword evidence="2" id="KW-0812">Transmembrane</keyword>
<gene>
    <name evidence="4" type="ORF">LKE05_03395</name>
</gene>
<evidence type="ECO:0000259" key="3">
    <source>
        <dbReference type="Pfam" id="PF02397"/>
    </source>
</evidence>
<name>A0AAE3J8S9_9FIRM</name>
<proteinExistence type="inferred from homology"/>
<comment type="caution">
    <text evidence="4">The sequence shown here is derived from an EMBL/GenBank/DDBJ whole genome shotgun (WGS) entry which is preliminary data.</text>
</comment>
<dbReference type="RefSeq" id="WP_022231046.1">
    <property type="nucleotide sequence ID" value="NZ_JAJEQM010000003.1"/>
</dbReference>
<evidence type="ECO:0000256" key="2">
    <source>
        <dbReference type="SAM" id="Phobius"/>
    </source>
</evidence>
<accession>A0AAE3J8S9</accession>
<keyword evidence="4" id="KW-0808">Transferase</keyword>
<protein>
    <submittedName>
        <fullName evidence="4">Sugar transferase</fullName>
    </submittedName>
</protein>
<dbReference type="AlphaFoldDB" id="A0AAE3J8S9"/>
<keyword evidence="2" id="KW-1133">Transmembrane helix</keyword>
<dbReference type="EMBL" id="JAJEQM010000003">
    <property type="protein sequence ID" value="MCC2209842.1"/>
    <property type="molecule type" value="Genomic_DNA"/>
</dbReference>
<dbReference type="Pfam" id="PF02397">
    <property type="entry name" value="Bac_transf"/>
    <property type="match status" value="1"/>
</dbReference>
<dbReference type="PANTHER" id="PTHR30576:SF10">
    <property type="entry name" value="SLL5057 PROTEIN"/>
    <property type="match status" value="1"/>
</dbReference>
<dbReference type="GO" id="GO:0016780">
    <property type="term" value="F:phosphotransferase activity, for other substituted phosphate groups"/>
    <property type="evidence" value="ECO:0007669"/>
    <property type="project" value="TreeGrafter"/>
</dbReference>
<keyword evidence="5" id="KW-1185">Reference proteome</keyword>
<comment type="similarity">
    <text evidence="1">Belongs to the bacterial sugar transferase family.</text>
</comment>
<dbReference type="InterPro" id="IPR003362">
    <property type="entry name" value="Bact_transf"/>
</dbReference>
<feature type="domain" description="Bacterial sugar transferase" evidence="3">
    <location>
        <begin position="27"/>
        <end position="213"/>
    </location>
</feature>
<reference evidence="4 5" key="1">
    <citation type="submission" date="2021-10" db="EMBL/GenBank/DDBJ databases">
        <title>Anaerobic single-cell dispensing facilitates the cultivation of human gut bacteria.</title>
        <authorList>
            <person name="Afrizal A."/>
        </authorList>
    </citation>
    <scope>NUCLEOTIDE SEQUENCE [LARGE SCALE GENOMIC DNA]</scope>
    <source>
        <strain evidence="4 5">CLA-AA-H232</strain>
    </source>
</reference>
<dbReference type="Proteomes" id="UP001198242">
    <property type="component" value="Unassembled WGS sequence"/>
</dbReference>
<evidence type="ECO:0000313" key="4">
    <source>
        <dbReference type="EMBL" id="MCC2209842.1"/>
    </source>
</evidence>
<keyword evidence="2" id="KW-0472">Membrane</keyword>
<evidence type="ECO:0000313" key="5">
    <source>
        <dbReference type="Proteomes" id="UP001198242"/>
    </source>
</evidence>
<dbReference type="PANTHER" id="PTHR30576">
    <property type="entry name" value="COLANIC BIOSYNTHESIS UDP-GLUCOSE LIPID CARRIER TRANSFERASE"/>
    <property type="match status" value="1"/>
</dbReference>